<reference evidence="2 3" key="1">
    <citation type="journal article" date="2014" name="Genome Biol. Evol.">
        <title>Comparative genomics and transcriptomics analyses reveal divergent lifestyle features of nematode endoparasitic fungus Hirsutella minnesotensis.</title>
        <authorList>
            <person name="Lai Y."/>
            <person name="Liu K."/>
            <person name="Zhang X."/>
            <person name="Zhang X."/>
            <person name="Li K."/>
            <person name="Wang N."/>
            <person name="Shu C."/>
            <person name="Wu Y."/>
            <person name="Wang C."/>
            <person name="Bushley K.E."/>
            <person name="Xiang M."/>
            <person name="Liu X."/>
        </authorList>
    </citation>
    <scope>NUCLEOTIDE SEQUENCE [LARGE SCALE GENOMIC DNA]</scope>
    <source>
        <strain evidence="2 3">3608</strain>
    </source>
</reference>
<organism evidence="2 3">
    <name type="scientific">Hirsutella minnesotensis 3608</name>
    <dbReference type="NCBI Taxonomy" id="1043627"/>
    <lineage>
        <taxon>Eukaryota</taxon>
        <taxon>Fungi</taxon>
        <taxon>Dikarya</taxon>
        <taxon>Ascomycota</taxon>
        <taxon>Pezizomycotina</taxon>
        <taxon>Sordariomycetes</taxon>
        <taxon>Hypocreomycetidae</taxon>
        <taxon>Hypocreales</taxon>
        <taxon>Ophiocordycipitaceae</taxon>
        <taxon>Hirsutella</taxon>
    </lineage>
</organism>
<feature type="region of interest" description="Disordered" evidence="1">
    <location>
        <begin position="618"/>
        <end position="639"/>
    </location>
</feature>
<evidence type="ECO:0000313" key="3">
    <source>
        <dbReference type="Proteomes" id="UP000054481"/>
    </source>
</evidence>
<accession>A0A0F7ZLC7</accession>
<protein>
    <submittedName>
        <fullName evidence="2">Uncharacterized protein</fullName>
    </submittedName>
</protein>
<feature type="region of interest" description="Disordered" evidence="1">
    <location>
        <begin position="1"/>
        <end position="52"/>
    </location>
</feature>
<feature type="compositionally biased region" description="Low complexity" evidence="1">
    <location>
        <begin position="22"/>
        <end position="36"/>
    </location>
</feature>
<proteinExistence type="predicted"/>
<keyword evidence="3" id="KW-1185">Reference proteome</keyword>
<name>A0A0F7ZLC7_9HYPO</name>
<sequence length="639" mass="69824">MENQASPPPLTPPPTTHRELASSQPTPARPTRPSTPLGTLSTSEPFLRFPRPQGNRRLANWISASDPDIMHLTTTADELGLAESTYELITGTDNESQDGNYTESIEGSICSLDAHRPDDVHSLDGTEYTQDGESIAGDVDVLPRMTIQDDFDDLHGDVIHPGAMDDKDDTLVAQSREFDGFDVKDGTCSQTSLEYTHHSLGTPSITSPEGGKLGDAGSGVSERPSVLRAKQVGDQPSHVGNKVARLWEASADVREYLLETTSAAFPGLLFTIAVALLIPAIYTTLSPKHGVQLPAVTSTVTATTTLVLSATKTPTRARIRPTWAGRMDLIPLGDDSSDEWIWSAKKPTISFSPQAQTNVLVHITKDVKQNWLAKDCLEITAFRDGQQIETSSSSVNEGLVIRFPRKEAFGIVDLSLDSTCRPRIHKMVKVHFGKGVMEEALERTKNFALDISGLVPAAAQEAERCLVGARRSFGAMSDSVGNSVVFVSDNVLSKVDHALSEARQSLGDATADAKRRVEGAADVLTRSLDSVSRQAKGQLSKVHHTQRQLQLALLNAQVSANLWWLGATGRREERDDYQRKAKDFLTQKRTVVREAMQSKRSEEQSVLASRLWPRLQRQGRCQDTHGRGGKSTHQCKVDI</sequence>
<dbReference type="AlphaFoldDB" id="A0A0F7ZLC7"/>
<dbReference type="Proteomes" id="UP000054481">
    <property type="component" value="Unassembled WGS sequence"/>
</dbReference>
<evidence type="ECO:0000256" key="1">
    <source>
        <dbReference type="SAM" id="MobiDB-lite"/>
    </source>
</evidence>
<evidence type="ECO:0000313" key="2">
    <source>
        <dbReference type="EMBL" id="KJZ76256.1"/>
    </source>
</evidence>
<dbReference type="OrthoDB" id="4925544at2759"/>
<gene>
    <name evidence="2" type="ORF">HIM_04338</name>
</gene>
<feature type="region of interest" description="Disordered" evidence="1">
    <location>
        <begin position="199"/>
        <end position="222"/>
    </location>
</feature>
<dbReference type="EMBL" id="KQ030512">
    <property type="protein sequence ID" value="KJZ76256.1"/>
    <property type="molecule type" value="Genomic_DNA"/>
</dbReference>
<feature type="compositionally biased region" description="Pro residues" evidence="1">
    <location>
        <begin position="1"/>
        <end position="15"/>
    </location>
</feature>